<feature type="non-terminal residue" evidence="1">
    <location>
        <position position="102"/>
    </location>
</feature>
<reference evidence="1" key="1">
    <citation type="submission" date="2021-06" db="EMBL/GenBank/DDBJ databases">
        <authorList>
            <person name="Kallberg Y."/>
            <person name="Tangrot J."/>
            <person name="Rosling A."/>
        </authorList>
    </citation>
    <scope>NUCLEOTIDE SEQUENCE</scope>
    <source>
        <strain evidence="1">AU212A</strain>
    </source>
</reference>
<organism evidence="1 2">
    <name type="scientific">Scutellospora calospora</name>
    <dbReference type="NCBI Taxonomy" id="85575"/>
    <lineage>
        <taxon>Eukaryota</taxon>
        <taxon>Fungi</taxon>
        <taxon>Fungi incertae sedis</taxon>
        <taxon>Mucoromycota</taxon>
        <taxon>Glomeromycotina</taxon>
        <taxon>Glomeromycetes</taxon>
        <taxon>Diversisporales</taxon>
        <taxon>Gigasporaceae</taxon>
        <taxon>Scutellospora</taxon>
    </lineage>
</organism>
<evidence type="ECO:0000313" key="1">
    <source>
        <dbReference type="EMBL" id="CAG8602611.1"/>
    </source>
</evidence>
<dbReference type="EMBL" id="CAJVPM010014690">
    <property type="protein sequence ID" value="CAG8602611.1"/>
    <property type="molecule type" value="Genomic_DNA"/>
</dbReference>
<proteinExistence type="predicted"/>
<comment type="caution">
    <text evidence="1">The sequence shown here is derived from an EMBL/GenBank/DDBJ whole genome shotgun (WGS) entry which is preliminary data.</text>
</comment>
<accession>A0ACA9MNS0</accession>
<dbReference type="Proteomes" id="UP000789860">
    <property type="component" value="Unassembled WGS sequence"/>
</dbReference>
<keyword evidence="2" id="KW-1185">Reference proteome</keyword>
<gene>
    <name evidence="1" type="ORF">SCALOS_LOCUS6977</name>
</gene>
<name>A0ACA9MNS0_9GLOM</name>
<sequence length="102" mass="12458">MFSLSPEIIERITYFYSESLFFNDHYESIDSKQHLKRLIDNMHFILSKECNCSGSDSKSWLILKQSKDKKFWYYKYGRCQFYEVAINYSKRKSKIKSVKRKR</sequence>
<evidence type="ECO:0000313" key="2">
    <source>
        <dbReference type="Proteomes" id="UP000789860"/>
    </source>
</evidence>
<protein>
    <submittedName>
        <fullName evidence="1">55_t:CDS:1</fullName>
    </submittedName>
</protein>